<dbReference type="InterPro" id="IPR023635">
    <property type="entry name" value="Peptide_deformylase"/>
</dbReference>
<evidence type="ECO:0000313" key="3">
    <source>
        <dbReference type="EMBL" id="CAA6810973.1"/>
    </source>
</evidence>
<feature type="transmembrane region" description="Helical" evidence="2">
    <location>
        <begin position="206"/>
        <end position="223"/>
    </location>
</feature>
<dbReference type="PRINTS" id="PR01576">
    <property type="entry name" value="PDEFORMYLASE"/>
</dbReference>
<dbReference type="GO" id="GO:0042586">
    <property type="term" value="F:peptide deformylase activity"/>
    <property type="evidence" value="ECO:0007669"/>
    <property type="project" value="InterPro"/>
</dbReference>
<comment type="similarity">
    <text evidence="1">Belongs to the polypeptide deformylase family.</text>
</comment>
<protein>
    <submittedName>
        <fullName evidence="3">Formylmethionine deformylase</fullName>
    </submittedName>
</protein>
<dbReference type="Pfam" id="PF01327">
    <property type="entry name" value="Pep_deformylase"/>
    <property type="match status" value="1"/>
</dbReference>
<gene>
    <name evidence="3" type="ORF">HELGO_WM123</name>
</gene>
<dbReference type="SUPFAM" id="SSF56420">
    <property type="entry name" value="Peptide deformylase"/>
    <property type="match status" value="1"/>
</dbReference>
<name>A0A6S6T6Y8_9BACT</name>
<reference evidence="3" key="1">
    <citation type="submission" date="2020-01" db="EMBL/GenBank/DDBJ databases">
        <authorList>
            <person name="Meier V. D."/>
            <person name="Meier V D."/>
        </authorList>
    </citation>
    <scope>NUCLEOTIDE SEQUENCE</scope>
    <source>
        <strain evidence="3">HLG_WM_MAG_01</strain>
    </source>
</reference>
<feature type="transmembrane region" description="Helical" evidence="2">
    <location>
        <begin position="182"/>
        <end position="200"/>
    </location>
</feature>
<dbReference type="EMBL" id="CACVAS010000058">
    <property type="protein sequence ID" value="CAA6810973.1"/>
    <property type="molecule type" value="Genomic_DNA"/>
</dbReference>
<keyword evidence="2" id="KW-0812">Transmembrane</keyword>
<organism evidence="3">
    <name type="scientific">uncultured Sulfurovum sp</name>
    <dbReference type="NCBI Taxonomy" id="269237"/>
    <lineage>
        <taxon>Bacteria</taxon>
        <taxon>Pseudomonadati</taxon>
        <taxon>Campylobacterota</taxon>
        <taxon>Epsilonproteobacteria</taxon>
        <taxon>Campylobacterales</taxon>
        <taxon>Sulfurovaceae</taxon>
        <taxon>Sulfurovum</taxon>
        <taxon>environmental samples</taxon>
    </lineage>
</organism>
<proteinExistence type="inferred from homology"/>
<accession>A0A6S6T6Y8</accession>
<sequence>MIKNITQYPTQTGFDFGGTVRHFDASLLSLITDLEDTIEANALEGLAAFQIGSPLNVIVIKKEGKFLTLINPVIFTKEGELTPTESTAYYPNVTAVTKRAKTIKLTYDDIDGSQQFLTASDDLAILIQRKNDYLMGSTFIVRLSPEEKKIFENKLKGLNNVDAKASCNISPYSDKILSAIKYGLIVGLIALLGLFVPSFLPYLQIFQYYLLFTLVLFIGLYFMRALYEGKRCGVCQLGNTAAVALTKSIHVGLLYVVNAWLVF</sequence>
<keyword evidence="2" id="KW-1133">Transmembrane helix</keyword>
<evidence type="ECO:0000256" key="2">
    <source>
        <dbReference type="SAM" id="Phobius"/>
    </source>
</evidence>
<dbReference type="InterPro" id="IPR036821">
    <property type="entry name" value="Peptide_deformylase_sf"/>
</dbReference>
<evidence type="ECO:0000256" key="1">
    <source>
        <dbReference type="ARBA" id="ARBA00010759"/>
    </source>
</evidence>
<dbReference type="PANTHER" id="PTHR10458:SF22">
    <property type="entry name" value="PEPTIDE DEFORMYLASE"/>
    <property type="match status" value="1"/>
</dbReference>
<dbReference type="AlphaFoldDB" id="A0A6S6T6Y8"/>
<keyword evidence="2" id="KW-0472">Membrane</keyword>
<dbReference type="Gene3D" id="3.90.45.10">
    <property type="entry name" value="Peptide deformylase"/>
    <property type="match status" value="1"/>
</dbReference>
<dbReference type="PANTHER" id="PTHR10458">
    <property type="entry name" value="PEPTIDE DEFORMYLASE"/>
    <property type="match status" value="1"/>
</dbReference>